<dbReference type="EMBL" id="RCHT01000007">
    <property type="protein sequence ID" value="RLL12102.1"/>
    <property type="molecule type" value="Genomic_DNA"/>
</dbReference>
<keyword evidence="3" id="KW-0963">Cytoplasm</keyword>
<dbReference type="PROSITE" id="PS50110">
    <property type="entry name" value="RESPONSE_REGULATORY"/>
    <property type="match status" value="1"/>
</dbReference>
<dbReference type="InterPro" id="IPR001789">
    <property type="entry name" value="Sig_transdc_resp-reg_receiver"/>
</dbReference>
<evidence type="ECO:0000256" key="5">
    <source>
        <dbReference type="ARBA" id="ARBA00023012"/>
    </source>
</evidence>
<protein>
    <recommendedName>
        <fullName evidence="2">Stage 0 sporulation protein A homolog</fullName>
    </recommendedName>
</protein>
<dbReference type="InterPro" id="IPR041522">
    <property type="entry name" value="CdaR_GGDEF"/>
</dbReference>
<dbReference type="Pfam" id="PF00072">
    <property type="entry name" value="Response_reg"/>
    <property type="match status" value="1"/>
</dbReference>
<dbReference type="InterPro" id="IPR009057">
    <property type="entry name" value="Homeodomain-like_sf"/>
</dbReference>
<dbReference type="PROSITE" id="PS01124">
    <property type="entry name" value="HTH_ARAC_FAMILY_2"/>
    <property type="match status" value="1"/>
</dbReference>
<gene>
    <name evidence="13" type="ORF">D4A47_06120</name>
</gene>
<keyword evidence="8" id="KW-0804">Transcription</keyword>
<proteinExistence type="predicted"/>
<evidence type="ECO:0000256" key="4">
    <source>
        <dbReference type="ARBA" id="ARBA00022553"/>
    </source>
</evidence>
<feature type="modified residue" description="4-aspartylphosphate" evidence="10">
    <location>
        <position position="54"/>
    </location>
</feature>
<dbReference type="SUPFAM" id="SSF46689">
    <property type="entry name" value="Homeodomain-like"/>
    <property type="match status" value="2"/>
</dbReference>
<keyword evidence="7" id="KW-0238">DNA-binding</keyword>
<dbReference type="Gene3D" id="1.10.10.60">
    <property type="entry name" value="Homeodomain-like"/>
    <property type="match status" value="2"/>
</dbReference>
<evidence type="ECO:0000259" key="11">
    <source>
        <dbReference type="PROSITE" id="PS01124"/>
    </source>
</evidence>
<dbReference type="Proteomes" id="UP000276301">
    <property type="component" value="Unassembled WGS sequence"/>
</dbReference>
<evidence type="ECO:0000313" key="14">
    <source>
        <dbReference type="Proteomes" id="UP000276301"/>
    </source>
</evidence>
<keyword evidence="4 10" id="KW-0597">Phosphoprotein</keyword>
<organism evidence="13 14">
    <name type="scientific">Anaerotruncus massiliensis</name>
    <name type="common">ex Liu et al. 2021</name>
    <dbReference type="NCBI Taxonomy" id="2321404"/>
    <lineage>
        <taxon>Bacteria</taxon>
        <taxon>Bacillati</taxon>
        <taxon>Bacillota</taxon>
        <taxon>Clostridia</taxon>
        <taxon>Eubacteriales</taxon>
        <taxon>Oscillospiraceae</taxon>
        <taxon>Anaerotruncus</taxon>
    </lineage>
</organism>
<accession>A0A498CVQ7</accession>
<comment type="subcellular location">
    <subcellularLocation>
        <location evidence="1">Cytoplasm</location>
    </subcellularLocation>
</comment>
<dbReference type="PRINTS" id="PR00032">
    <property type="entry name" value="HTHARAC"/>
</dbReference>
<evidence type="ECO:0000256" key="8">
    <source>
        <dbReference type="ARBA" id="ARBA00023163"/>
    </source>
</evidence>
<dbReference type="GO" id="GO:0003700">
    <property type="term" value="F:DNA-binding transcription factor activity"/>
    <property type="evidence" value="ECO:0007669"/>
    <property type="project" value="InterPro"/>
</dbReference>
<evidence type="ECO:0000256" key="3">
    <source>
        <dbReference type="ARBA" id="ARBA00022490"/>
    </source>
</evidence>
<comment type="function">
    <text evidence="9">May play the central regulatory role in sporulation. It may be an element of the effector pathway responsible for the activation of sporulation genes in response to nutritional stress. Spo0A may act in concert with spo0H (a sigma factor) to control the expression of some genes that are critical to the sporulation process.</text>
</comment>
<feature type="domain" description="Response regulatory" evidence="12">
    <location>
        <begin position="3"/>
        <end position="119"/>
    </location>
</feature>
<dbReference type="Gene3D" id="3.40.50.2300">
    <property type="match status" value="1"/>
</dbReference>
<dbReference type="InterPro" id="IPR051552">
    <property type="entry name" value="HptR"/>
</dbReference>
<dbReference type="GO" id="GO:0000160">
    <property type="term" value="P:phosphorelay signal transduction system"/>
    <property type="evidence" value="ECO:0007669"/>
    <property type="project" value="UniProtKB-KW"/>
</dbReference>
<dbReference type="InterPro" id="IPR020449">
    <property type="entry name" value="Tscrpt_reg_AraC-type_HTH"/>
</dbReference>
<dbReference type="InterPro" id="IPR011006">
    <property type="entry name" value="CheY-like_superfamily"/>
</dbReference>
<dbReference type="PROSITE" id="PS00041">
    <property type="entry name" value="HTH_ARAC_FAMILY_1"/>
    <property type="match status" value="1"/>
</dbReference>
<dbReference type="RefSeq" id="WP_121586589.1">
    <property type="nucleotide sequence ID" value="NZ_RCHT01000007.1"/>
</dbReference>
<evidence type="ECO:0000256" key="2">
    <source>
        <dbReference type="ARBA" id="ARBA00018672"/>
    </source>
</evidence>
<evidence type="ECO:0000259" key="12">
    <source>
        <dbReference type="PROSITE" id="PS50110"/>
    </source>
</evidence>
<evidence type="ECO:0000256" key="1">
    <source>
        <dbReference type="ARBA" id="ARBA00004496"/>
    </source>
</evidence>
<evidence type="ECO:0000256" key="10">
    <source>
        <dbReference type="PROSITE-ProRule" id="PRU00169"/>
    </source>
</evidence>
<feature type="domain" description="HTH araC/xylS-type" evidence="11">
    <location>
        <begin position="298"/>
        <end position="397"/>
    </location>
</feature>
<dbReference type="SUPFAM" id="SSF52172">
    <property type="entry name" value="CheY-like"/>
    <property type="match status" value="1"/>
</dbReference>
<dbReference type="Pfam" id="PF17853">
    <property type="entry name" value="GGDEF_2"/>
    <property type="match status" value="1"/>
</dbReference>
<dbReference type="SMART" id="SM00448">
    <property type="entry name" value="REC"/>
    <property type="match status" value="1"/>
</dbReference>
<dbReference type="Pfam" id="PF12833">
    <property type="entry name" value="HTH_18"/>
    <property type="match status" value="1"/>
</dbReference>
<keyword evidence="6" id="KW-0805">Transcription regulation</keyword>
<evidence type="ECO:0000256" key="7">
    <source>
        <dbReference type="ARBA" id="ARBA00023125"/>
    </source>
</evidence>
<dbReference type="SMART" id="SM00342">
    <property type="entry name" value="HTH_ARAC"/>
    <property type="match status" value="1"/>
</dbReference>
<dbReference type="InterPro" id="IPR018060">
    <property type="entry name" value="HTH_AraC"/>
</dbReference>
<evidence type="ECO:0000256" key="6">
    <source>
        <dbReference type="ARBA" id="ARBA00023015"/>
    </source>
</evidence>
<evidence type="ECO:0000313" key="13">
    <source>
        <dbReference type="EMBL" id="RLL12102.1"/>
    </source>
</evidence>
<sequence length="401" mass="45124">MYKALIADDEEIIRSGLSRLLARDPDFEVAALAEDGEQALELAAERLPDLLLVDINMPFLNGLEFIERLEGVLRGAVIIVITGYDDFSYAQQALRLGVFDYLLKPVMEDAFYDAVGRAKQQLQTNRRQVKYLDWARMQLEKNRSSLVAAFLDGWLEGRYSEPEVAEQLGYLGISIPEPYGVTVAHLSVSEGKTMVGQEWDENLLYYAAENIARELFEPLGPVTSCKNASGDLVVLSSCLPAARWSATARELRELLEEHLPAQAVLSQVPGDRLAGLPEAYDDAMELLEQREKCPQAVLEARRYIEERYADPCLSLQGAADRLHLSPQHLSRLFRHETGVTFVDYLSRVRIRRAVELLADGELKMYEIAERVGYSSQHYFSSAFKKVLGVSPMEYRRGGAAR</sequence>
<dbReference type="PANTHER" id="PTHR42713">
    <property type="entry name" value="HISTIDINE KINASE-RELATED"/>
    <property type="match status" value="1"/>
</dbReference>
<keyword evidence="14" id="KW-1185">Reference proteome</keyword>
<dbReference type="InterPro" id="IPR018062">
    <property type="entry name" value="HTH_AraC-typ_CS"/>
</dbReference>
<comment type="caution">
    <text evidence="13">The sequence shown here is derived from an EMBL/GenBank/DDBJ whole genome shotgun (WGS) entry which is preliminary data.</text>
</comment>
<name>A0A498CVQ7_9FIRM</name>
<dbReference type="GO" id="GO:0043565">
    <property type="term" value="F:sequence-specific DNA binding"/>
    <property type="evidence" value="ECO:0007669"/>
    <property type="project" value="InterPro"/>
</dbReference>
<dbReference type="CDD" id="cd17536">
    <property type="entry name" value="REC_YesN-like"/>
    <property type="match status" value="1"/>
</dbReference>
<dbReference type="AlphaFoldDB" id="A0A498CVQ7"/>
<dbReference type="PANTHER" id="PTHR42713:SF3">
    <property type="entry name" value="TRANSCRIPTIONAL REGULATORY PROTEIN HPTR"/>
    <property type="match status" value="1"/>
</dbReference>
<reference evidence="13 14" key="1">
    <citation type="submission" date="2018-10" db="EMBL/GenBank/DDBJ databases">
        <title>Anaerotruncus faecis sp. nov., isolated from human feces.</title>
        <authorList>
            <person name="Wang Y.-J."/>
        </authorList>
    </citation>
    <scope>NUCLEOTIDE SEQUENCE [LARGE SCALE GENOMIC DNA]</scope>
    <source>
        <strain evidence="13 14">22A2-44</strain>
    </source>
</reference>
<evidence type="ECO:0000256" key="9">
    <source>
        <dbReference type="ARBA" id="ARBA00024867"/>
    </source>
</evidence>
<dbReference type="GO" id="GO:0005737">
    <property type="term" value="C:cytoplasm"/>
    <property type="evidence" value="ECO:0007669"/>
    <property type="project" value="UniProtKB-SubCell"/>
</dbReference>
<keyword evidence="5" id="KW-0902">Two-component regulatory system</keyword>